<dbReference type="Proteomes" id="UP000001095">
    <property type="component" value="Unassembled WGS sequence"/>
</dbReference>
<protein>
    <recommendedName>
        <fullName evidence="5">Short chain dehydrogenase</fullName>
    </recommendedName>
</protein>
<dbReference type="PROSITE" id="PS00061">
    <property type="entry name" value="ADH_SHORT"/>
    <property type="match status" value="1"/>
</dbReference>
<dbReference type="SUPFAM" id="SSF51735">
    <property type="entry name" value="NAD(P)-binding Rossmann-fold domains"/>
    <property type="match status" value="1"/>
</dbReference>
<dbReference type="RefSeq" id="WP_002714973.1">
    <property type="nucleotide sequence ID" value="NZ_KB375281.1"/>
</dbReference>
<organism evidence="3 4">
    <name type="scientific">Afipia clevelandensis ATCC 49720</name>
    <dbReference type="NCBI Taxonomy" id="883079"/>
    <lineage>
        <taxon>Bacteria</taxon>
        <taxon>Pseudomonadati</taxon>
        <taxon>Pseudomonadota</taxon>
        <taxon>Alphaproteobacteria</taxon>
        <taxon>Hyphomicrobiales</taxon>
        <taxon>Nitrobacteraceae</taxon>
        <taxon>Afipia</taxon>
    </lineage>
</organism>
<sequence length="303" mass="31599">MTGSTSAEIPSQLGKTAVVTGATGGLGYEIALALANAGLDVILTGRDDEKGRAAIERIASAVPGAKVSYQHLDLASLASVAGFAERVASRGSLDLLVNNAGVMALPRRQTTEDGFEMQFGTNHLGHFALTARLLPLLRGAPAPRVVSVSSLAHRTGFLDFGDLQGERMYLPWKAYGQSKLATLMFAFELQRRSDAAGWGLTSCAAHPGFSRTNLFARGPGGLISMATDLVAPVLGQSAADGARPILFAATSPDVKPGGYYGPGGFGELRGPPARAVVMPQARDAAAAARLWDVSEKLTDLPLR</sequence>
<dbReference type="PANTHER" id="PTHR43157:SF31">
    <property type="entry name" value="PHOSPHATIDYLINOSITOL-GLYCAN BIOSYNTHESIS CLASS F PROTEIN"/>
    <property type="match status" value="1"/>
</dbReference>
<dbReference type="OrthoDB" id="109589at2"/>
<evidence type="ECO:0000256" key="2">
    <source>
        <dbReference type="RuleBase" id="RU000363"/>
    </source>
</evidence>
<dbReference type="PATRIC" id="fig|883079.3.peg.4191"/>
<proteinExistence type="inferred from homology"/>
<keyword evidence="1" id="KW-0560">Oxidoreductase</keyword>
<dbReference type="EMBL" id="AGWY01000018">
    <property type="protein sequence ID" value="EKS31886.1"/>
    <property type="molecule type" value="Genomic_DNA"/>
</dbReference>
<dbReference type="HOGENOM" id="CLU_010194_44_2_5"/>
<dbReference type="NCBIfam" id="NF004846">
    <property type="entry name" value="PRK06197.1"/>
    <property type="match status" value="1"/>
</dbReference>
<keyword evidence="4" id="KW-1185">Reference proteome</keyword>
<dbReference type="InterPro" id="IPR002347">
    <property type="entry name" value="SDR_fam"/>
</dbReference>
<gene>
    <name evidence="3" type="ORF">HMPREF9696_04107</name>
</gene>
<dbReference type="InterPro" id="IPR020904">
    <property type="entry name" value="Sc_DH/Rdtase_CS"/>
</dbReference>
<dbReference type="Pfam" id="PF00106">
    <property type="entry name" value="adh_short"/>
    <property type="match status" value="1"/>
</dbReference>
<accession>K8NRZ4</accession>
<dbReference type="GO" id="GO:0016491">
    <property type="term" value="F:oxidoreductase activity"/>
    <property type="evidence" value="ECO:0007669"/>
    <property type="project" value="UniProtKB-KW"/>
</dbReference>
<dbReference type="Gene3D" id="3.40.50.720">
    <property type="entry name" value="NAD(P)-binding Rossmann-like Domain"/>
    <property type="match status" value="1"/>
</dbReference>
<dbReference type="PRINTS" id="PR00080">
    <property type="entry name" value="SDRFAMILY"/>
</dbReference>
<evidence type="ECO:0008006" key="5">
    <source>
        <dbReference type="Google" id="ProtNLM"/>
    </source>
</evidence>
<dbReference type="CDD" id="cd05327">
    <property type="entry name" value="retinol-DH_like_SDR_c_like"/>
    <property type="match status" value="1"/>
</dbReference>
<name>K8NRZ4_9BRAD</name>
<evidence type="ECO:0000256" key="1">
    <source>
        <dbReference type="ARBA" id="ARBA00023002"/>
    </source>
</evidence>
<evidence type="ECO:0000313" key="4">
    <source>
        <dbReference type="Proteomes" id="UP000001095"/>
    </source>
</evidence>
<evidence type="ECO:0000313" key="3">
    <source>
        <dbReference type="EMBL" id="EKS31886.1"/>
    </source>
</evidence>
<comment type="similarity">
    <text evidence="2">Belongs to the short-chain dehydrogenases/reductases (SDR) family.</text>
</comment>
<reference evidence="3 4" key="1">
    <citation type="submission" date="2012-04" db="EMBL/GenBank/DDBJ databases">
        <title>The Genome Sequence of Afipia clevelandensis ATCC 49720.</title>
        <authorList>
            <consortium name="The Broad Institute Genome Sequencing Platform"/>
            <person name="Earl A."/>
            <person name="Ward D."/>
            <person name="Feldgarden M."/>
            <person name="Gevers D."/>
            <person name="Huys G."/>
            <person name="Walker B."/>
            <person name="Young S.K."/>
            <person name="Zeng Q."/>
            <person name="Gargeya S."/>
            <person name="Fitzgerald M."/>
            <person name="Haas B."/>
            <person name="Abouelleil A."/>
            <person name="Alvarado L."/>
            <person name="Arachchi H.M."/>
            <person name="Berlin A."/>
            <person name="Chapman S.B."/>
            <person name="Goldberg J."/>
            <person name="Griggs A."/>
            <person name="Gujja S."/>
            <person name="Hansen M."/>
            <person name="Howarth C."/>
            <person name="Imamovic A."/>
            <person name="Larimer J."/>
            <person name="McCowen C."/>
            <person name="Montmayeur A."/>
            <person name="Murphy C."/>
            <person name="Neiman D."/>
            <person name="Pearson M."/>
            <person name="Priest M."/>
            <person name="Roberts A."/>
            <person name="Saif S."/>
            <person name="Shea T."/>
            <person name="Sisk P."/>
            <person name="Sykes S."/>
            <person name="Wortman J."/>
            <person name="Nusbaum C."/>
            <person name="Birren B."/>
        </authorList>
    </citation>
    <scope>NUCLEOTIDE SEQUENCE [LARGE SCALE GENOMIC DNA]</scope>
    <source>
        <strain evidence="3 4">ATCC 49720</strain>
    </source>
</reference>
<dbReference type="NCBIfam" id="NF004513">
    <property type="entry name" value="PRK05854.1"/>
    <property type="match status" value="1"/>
</dbReference>
<dbReference type="InterPro" id="IPR036291">
    <property type="entry name" value="NAD(P)-bd_dom_sf"/>
</dbReference>
<comment type="caution">
    <text evidence="3">The sequence shown here is derived from an EMBL/GenBank/DDBJ whole genome shotgun (WGS) entry which is preliminary data.</text>
</comment>
<dbReference type="AlphaFoldDB" id="K8NRZ4"/>
<dbReference type="PRINTS" id="PR00081">
    <property type="entry name" value="GDHRDH"/>
</dbReference>
<dbReference type="PANTHER" id="PTHR43157">
    <property type="entry name" value="PHOSPHATIDYLINOSITOL-GLYCAN BIOSYNTHESIS CLASS F PROTEIN-RELATED"/>
    <property type="match status" value="1"/>
</dbReference>